<gene>
    <name evidence="5" type="ORF">E2562_020463</name>
</gene>
<feature type="domain" description="Anaphase-promoting complex subunit 4-like WD40" evidence="4">
    <location>
        <begin position="224"/>
        <end position="293"/>
    </location>
</feature>
<dbReference type="InterPro" id="IPR036322">
    <property type="entry name" value="WD40_repeat_dom_sf"/>
</dbReference>
<protein>
    <recommendedName>
        <fullName evidence="4">Anaphase-promoting complex subunit 4-like WD40 domain-containing protein</fullName>
    </recommendedName>
</protein>
<keyword evidence="6" id="KW-1185">Reference proteome</keyword>
<evidence type="ECO:0000313" key="6">
    <source>
        <dbReference type="Proteomes" id="UP000479710"/>
    </source>
</evidence>
<dbReference type="AlphaFoldDB" id="A0A6G1D4N1"/>
<evidence type="ECO:0000256" key="2">
    <source>
        <dbReference type="ARBA" id="ARBA00022737"/>
    </source>
</evidence>
<dbReference type="EMBL" id="SPHZ02000007">
    <property type="protein sequence ID" value="KAF0907708.1"/>
    <property type="molecule type" value="Genomic_DNA"/>
</dbReference>
<name>A0A6G1D4N1_9ORYZ</name>
<comment type="caution">
    <text evidence="5">The sequence shown here is derived from an EMBL/GenBank/DDBJ whole genome shotgun (WGS) entry which is preliminary data.</text>
</comment>
<dbReference type="Proteomes" id="UP000479710">
    <property type="component" value="Unassembled WGS sequence"/>
</dbReference>
<dbReference type="InterPro" id="IPR048720">
    <property type="entry name" value="PROPPIN"/>
</dbReference>
<dbReference type="OrthoDB" id="1667587at2759"/>
<dbReference type="PANTHER" id="PTHR11227">
    <property type="entry name" value="WD-REPEAT PROTEIN INTERACTING WITH PHOSPHOINOSIDES WIPI -RELATED"/>
    <property type="match status" value="1"/>
</dbReference>
<keyword evidence="1" id="KW-0853">WD repeat</keyword>
<evidence type="ECO:0000256" key="3">
    <source>
        <dbReference type="ARBA" id="ARBA00025740"/>
    </source>
</evidence>
<keyword evidence="2" id="KW-0677">Repeat</keyword>
<sequence>MLTKTSSCTNPCRKHIYIDASIELFAITTTPSIDVVAEVVLEIMMAATTSSAVAGERPAPVLVHLAFNPFSTCFIAATATGLHVFSCFNSLGKVLDRDVEVFPDGSSPGVWKVAMAEMFNEAFAAVVFRRKKAGGSGGSVDKVCFWCVPNGRMCCMGKELPFDVVRGLRLVGEYLLVAGDDKTVLYEIPHHGAAVKKVKVVETAINPLGLGALVQLDGNARFLLVAPQKMKGMLQVHRLAEDHVYVRAHYSTVVSFALSHDGRLLATAGSKGTLLRIFGTSDGKLLQEIPNVQQIL</sequence>
<evidence type="ECO:0000259" key="4">
    <source>
        <dbReference type="Pfam" id="PF12894"/>
    </source>
</evidence>
<proteinExistence type="inferred from homology"/>
<dbReference type="Pfam" id="PF12894">
    <property type="entry name" value="ANAPC4_WD40"/>
    <property type="match status" value="1"/>
</dbReference>
<evidence type="ECO:0000256" key="1">
    <source>
        <dbReference type="ARBA" id="ARBA00022574"/>
    </source>
</evidence>
<organism evidence="5 6">
    <name type="scientific">Oryza meyeriana var. granulata</name>
    <dbReference type="NCBI Taxonomy" id="110450"/>
    <lineage>
        <taxon>Eukaryota</taxon>
        <taxon>Viridiplantae</taxon>
        <taxon>Streptophyta</taxon>
        <taxon>Embryophyta</taxon>
        <taxon>Tracheophyta</taxon>
        <taxon>Spermatophyta</taxon>
        <taxon>Magnoliopsida</taxon>
        <taxon>Liliopsida</taxon>
        <taxon>Poales</taxon>
        <taxon>Poaceae</taxon>
        <taxon>BOP clade</taxon>
        <taxon>Oryzoideae</taxon>
        <taxon>Oryzeae</taxon>
        <taxon>Oryzinae</taxon>
        <taxon>Oryza</taxon>
        <taxon>Oryza meyeriana</taxon>
    </lineage>
</organism>
<evidence type="ECO:0000313" key="5">
    <source>
        <dbReference type="EMBL" id="KAF0907708.1"/>
    </source>
</evidence>
<accession>A0A6G1D4N1</accession>
<comment type="similarity">
    <text evidence="3">Belongs to the WD repeat PROPPIN family.</text>
</comment>
<dbReference type="InterPro" id="IPR015943">
    <property type="entry name" value="WD40/YVTN_repeat-like_dom_sf"/>
</dbReference>
<dbReference type="InterPro" id="IPR024977">
    <property type="entry name" value="Apc4-like_WD40_dom"/>
</dbReference>
<dbReference type="SUPFAM" id="SSF50978">
    <property type="entry name" value="WD40 repeat-like"/>
    <property type="match status" value="1"/>
</dbReference>
<dbReference type="Gene3D" id="2.130.10.10">
    <property type="entry name" value="YVTN repeat-like/Quinoprotein amine dehydrogenase"/>
    <property type="match status" value="1"/>
</dbReference>
<reference evidence="5 6" key="1">
    <citation type="submission" date="2019-11" db="EMBL/GenBank/DDBJ databases">
        <title>Whole genome sequence of Oryza granulata.</title>
        <authorList>
            <person name="Li W."/>
        </authorList>
    </citation>
    <scope>NUCLEOTIDE SEQUENCE [LARGE SCALE GENOMIC DNA]</scope>
    <source>
        <strain evidence="6">cv. Menghai</strain>
        <tissue evidence="5">Leaf</tissue>
    </source>
</reference>